<dbReference type="EMBL" id="LR593887">
    <property type="protein sequence ID" value="VTS03918.1"/>
    <property type="molecule type" value="Genomic_DNA"/>
</dbReference>
<dbReference type="Gene3D" id="2.40.30.170">
    <property type="match status" value="1"/>
</dbReference>
<sequence length="241" mass="25871">MTPPPPDPIAAETPPSPSVPPAGRHLTIFSIGMVIVSIALVVILFVVEIEASVPASGVIRSRSSTTVTADQPGNWLPSAEVWLPGTTRAGGEIIGQISGRPIPLPMLPTERLWMLVESLPDSGSQLEPMQTIAAMIPVNAGTLDPLDVEVEMEVPEKYAGELELGQGVRFRAVMYPSRIYGFAAGTLRAIEPIVRRPVAGEPFVRAIARVDRSPFPMRLGASIEATIILGKRSTYRVILDH</sequence>
<evidence type="ECO:0000313" key="2">
    <source>
        <dbReference type="EMBL" id="VIP03277.1"/>
    </source>
</evidence>
<evidence type="ECO:0000313" key="3">
    <source>
        <dbReference type="Proteomes" id="UP000464378"/>
    </source>
</evidence>
<feature type="transmembrane region" description="Helical" evidence="1">
    <location>
        <begin position="26"/>
        <end position="47"/>
    </location>
</feature>
<keyword evidence="1" id="KW-1133">Transmembrane helix</keyword>
<dbReference type="EMBL" id="LR586016">
    <property type="protein sequence ID" value="VIP03277.1"/>
    <property type="molecule type" value="Genomic_DNA"/>
</dbReference>
<keyword evidence="1" id="KW-0472">Membrane</keyword>
<protein>
    <submittedName>
        <fullName evidence="2">Uncharacterized protein</fullName>
    </submittedName>
</protein>
<dbReference type="InParanoid" id="A0A6C2YPJ2"/>
<dbReference type="RefSeq" id="WP_162658361.1">
    <property type="nucleotide sequence ID" value="NZ_LR593887.1"/>
</dbReference>
<proteinExistence type="predicted"/>
<dbReference type="Proteomes" id="UP000464378">
    <property type="component" value="Chromosome"/>
</dbReference>
<name>A0A6C2YPJ2_9BACT</name>
<keyword evidence="3" id="KW-1185">Reference proteome</keyword>
<gene>
    <name evidence="2" type="ORF">GMBLW1_06830</name>
</gene>
<evidence type="ECO:0000256" key="1">
    <source>
        <dbReference type="SAM" id="Phobius"/>
    </source>
</evidence>
<accession>A0A6C2YPJ2</accession>
<dbReference type="AlphaFoldDB" id="A0A6C2YPJ2"/>
<dbReference type="KEGG" id="tim:GMBLW1_06830"/>
<organism evidence="2">
    <name type="scientific">Tuwongella immobilis</name>
    <dbReference type="NCBI Taxonomy" id="692036"/>
    <lineage>
        <taxon>Bacteria</taxon>
        <taxon>Pseudomonadati</taxon>
        <taxon>Planctomycetota</taxon>
        <taxon>Planctomycetia</taxon>
        <taxon>Gemmatales</taxon>
        <taxon>Gemmataceae</taxon>
        <taxon>Tuwongella</taxon>
    </lineage>
</organism>
<keyword evidence="1" id="KW-0812">Transmembrane</keyword>
<reference evidence="2" key="1">
    <citation type="submission" date="2019-04" db="EMBL/GenBank/DDBJ databases">
        <authorList>
            <consortium name="Science for Life Laboratories"/>
        </authorList>
    </citation>
    <scope>NUCLEOTIDE SEQUENCE</scope>
    <source>
        <strain evidence="2">MBLW1</strain>
    </source>
</reference>